<proteinExistence type="predicted"/>
<dbReference type="InterPro" id="IPR000387">
    <property type="entry name" value="Tyr_Pase_dom"/>
</dbReference>
<protein>
    <submittedName>
        <fullName evidence="3">Protein tyrosine phosphatase</fullName>
    </submittedName>
</protein>
<dbReference type="CDD" id="cd00047">
    <property type="entry name" value="PTPc"/>
    <property type="match status" value="1"/>
</dbReference>
<dbReference type="InterPro" id="IPR029021">
    <property type="entry name" value="Prot-tyrosine_phosphatase-like"/>
</dbReference>
<dbReference type="InterPro" id="IPR000242">
    <property type="entry name" value="PTP_cat"/>
</dbReference>
<dbReference type="SMART" id="SM00194">
    <property type="entry name" value="PTPc"/>
    <property type="match status" value="1"/>
</dbReference>
<accession>B7S8R2</accession>
<dbReference type="GO" id="GO:0004725">
    <property type="term" value="F:protein tyrosine phosphatase activity"/>
    <property type="evidence" value="ECO:0007669"/>
    <property type="project" value="InterPro"/>
</dbReference>
<dbReference type="Pfam" id="PF00102">
    <property type="entry name" value="Y_phosphatase"/>
    <property type="match status" value="1"/>
</dbReference>
<dbReference type="PROSITE" id="PS50055">
    <property type="entry name" value="TYR_PHOSPHATASE_PTP"/>
    <property type="match status" value="1"/>
</dbReference>
<evidence type="ECO:0000259" key="2">
    <source>
        <dbReference type="PROSITE" id="PS50056"/>
    </source>
</evidence>
<evidence type="ECO:0000313" key="3">
    <source>
        <dbReference type="EMBL" id="ACE75285.1"/>
    </source>
</evidence>
<name>B7S8R2_9HYME</name>
<dbReference type="InterPro" id="IPR003595">
    <property type="entry name" value="Tyr_Pase_cat"/>
</dbReference>
<dbReference type="InterPro" id="IPR050348">
    <property type="entry name" value="Protein-Tyr_Phosphatase"/>
</dbReference>
<dbReference type="SMART" id="SM00404">
    <property type="entry name" value="PTPc_motif"/>
    <property type="match status" value="1"/>
</dbReference>
<dbReference type="PROSITE" id="PS50056">
    <property type="entry name" value="TYR_PHOSPHATASE_2"/>
    <property type="match status" value="1"/>
</dbReference>
<dbReference type="Gene3D" id="3.90.190.10">
    <property type="entry name" value="Protein tyrosine phosphatase superfamily"/>
    <property type="match status" value="1"/>
</dbReference>
<organism evidence="3">
    <name type="scientific">Glyptapanteles flavicoxis</name>
    <dbReference type="NCBI Taxonomy" id="463051"/>
    <lineage>
        <taxon>Eukaryota</taxon>
        <taxon>Metazoa</taxon>
        <taxon>Ecdysozoa</taxon>
        <taxon>Arthropoda</taxon>
        <taxon>Hexapoda</taxon>
        <taxon>Insecta</taxon>
        <taxon>Pterygota</taxon>
        <taxon>Neoptera</taxon>
        <taxon>Endopterygota</taxon>
        <taxon>Hymenoptera</taxon>
        <taxon>Apocrita</taxon>
        <taxon>Ichneumonoidea</taxon>
        <taxon>Braconidae</taxon>
        <taxon>Microgastrinae</taxon>
        <taxon>Glyptapanteles</taxon>
    </lineage>
</organism>
<dbReference type="PANTHER" id="PTHR19134">
    <property type="entry name" value="RECEPTOR-TYPE TYROSINE-PROTEIN PHOSPHATASE"/>
    <property type="match status" value="1"/>
</dbReference>
<feature type="domain" description="Tyrosine specific protein phosphatases" evidence="2">
    <location>
        <begin position="203"/>
        <end position="283"/>
    </location>
</feature>
<dbReference type="GO" id="GO:0009653">
    <property type="term" value="P:anatomical structure morphogenesis"/>
    <property type="evidence" value="ECO:0007669"/>
    <property type="project" value="UniProtKB-ARBA"/>
</dbReference>
<dbReference type="SUPFAM" id="SSF52799">
    <property type="entry name" value="(Phosphotyrosine protein) phosphatases II"/>
    <property type="match status" value="1"/>
</dbReference>
<reference evidence="3" key="1">
    <citation type="submission" date="2007-06" db="EMBL/GenBank/DDBJ databases">
        <title>Bracovirus Evolution: Comparative Genomics of Multiple Viral and Proviral Genomes.</title>
        <authorList>
            <person name="Desjardins C.A."/>
            <person name="Gundersen-Rindal D.E."/>
            <person name="Hostetler J.B."/>
            <person name="Tallon L.J."/>
            <person name="Utterback T.R."/>
            <person name="Fuester R.W."/>
            <person name="Schatz M.C."/>
            <person name="Pedroni M.J."/>
            <person name="Fadrosh D.W."/>
            <person name="Haas B.J."/>
            <person name="Toms B.S."/>
            <person name="Chen D."/>
            <person name="Nene V."/>
        </authorList>
    </citation>
    <scope>NUCLEOTIDE SEQUENCE</scope>
</reference>
<gene>
    <name evidence="3" type="ORF">GFP_L1_0080</name>
</gene>
<dbReference type="PRINTS" id="PR00700">
    <property type="entry name" value="PRTYPHPHTASE"/>
</dbReference>
<dbReference type="GO" id="GO:0048666">
    <property type="term" value="P:neuron development"/>
    <property type="evidence" value="ECO:0007669"/>
    <property type="project" value="UniProtKB-ARBA"/>
</dbReference>
<dbReference type="EMBL" id="EF710650">
    <property type="protein sequence ID" value="ACE75285.1"/>
    <property type="molecule type" value="Genomic_DNA"/>
</dbReference>
<evidence type="ECO:0000259" key="1">
    <source>
        <dbReference type="PROSITE" id="PS50055"/>
    </source>
</evidence>
<sequence>MGCYSSKTLTRKNFIKLVEKKTSAQFVFREHRDIINEETRGTFGASIATGYFKGCQYENGGLYFDHSRVILLRERGFRKHINASYIDGFECQKAYIVTKIPHSVTAICDFWKVIYEHQTEIIVMLNTPEVKENRILYWHPEEGGIIQCEKLSIKTSTLYLDYPNFEITKLIVTHEDGGSLLVNHFFYNKWQQDDILPLEPDFLDFMFIIRIYNQLAVTPEFVKGYKSPIVVHCSDGLERSMAFCAIDISISQILKTGRVNLFSIVSELRRNRFDCLKDADHYRFCYLVLYFYFMFYM</sequence>
<dbReference type="AlphaFoldDB" id="B7S8R2"/>
<feature type="domain" description="Tyrosine-protein phosphatase" evidence="1">
    <location>
        <begin position="63"/>
        <end position="292"/>
    </location>
</feature>
<dbReference type="PANTHER" id="PTHR19134:SF449">
    <property type="entry name" value="TYROSINE-PROTEIN PHOSPHATASE 1"/>
    <property type="match status" value="1"/>
</dbReference>